<dbReference type="GO" id="GO:0005886">
    <property type="term" value="C:plasma membrane"/>
    <property type="evidence" value="ECO:0007669"/>
    <property type="project" value="UniProtKB-SubCell"/>
</dbReference>
<keyword evidence="2 7" id="KW-0813">Transport</keyword>
<dbReference type="Pfam" id="PF00528">
    <property type="entry name" value="BPD_transp_1"/>
    <property type="match status" value="1"/>
</dbReference>
<comment type="similarity">
    <text evidence="7">Belongs to the binding-protein-dependent transport system permease family.</text>
</comment>
<dbReference type="AlphaFoldDB" id="K9ZYS5"/>
<feature type="transmembrane region" description="Helical" evidence="7">
    <location>
        <begin position="156"/>
        <end position="177"/>
    </location>
</feature>
<dbReference type="STRING" id="937777.Deipe_0309"/>
<dbReference type="InterPro" id="IPR025966">
    <property type="entry name" value="OppC_N"/>
</dbReference>
<dbReference type="Pfam" id="PF12911">
    <property type="entry name" value="OppC_N"/>
    <property type="match status" value="1"/>
</dbReference>
<dbReference type="EMBL" id="CP003382">
    <property type="protein sequence ID" value="AFZ65910.1"/>
    <property type="molecule type" value="Genomic_DNA"/>
</dbReference>
<dbReference type="GO" id="GO:0055085">
    <property type="term" value="P:transmembrane transport"/>
    <property type="evidence" value="ECO:0007669"/>
    <property type="project" value="InterPro"/>
</dbReference>
<keyword evidence="5 7" id="KW-1133">Transmembrane helix</keyword>
<evidence type="ECO:0000313" key="10">
    <source>
        <dbReference type="Proteomes" id="UP000010467"/>
    </source>
</evidence>
<dbReference type="PANTHER" id="PTHR43386:SF1">
    <property type="entry name" value="D,D-DIPEPTIDE TRANSPORT SYSTEM PERMEASE PROTEIN DDPC-RELATED"/>
    <property type="match status" value="1"/>
</dbReference>
<dbReference type="PROSITE" id="PS50928">
    <property type="entry name" value="ABC_TM1"/>
    <property type="match status" value="1"/>
</dbReference>
<evidence type="ECO:0000256" key="3">
    <source>
        <dbReference type="ARBA" id="ARBA00022475"/>
    </source>
</evidence>
<dbReference type="InterPro" id="IPR050366">
    <property type="entry name" value="BP-dependent_transpt_permease"/>
</dbReference>
<gene>
    <name evidence="9" type="ordered locus">Deipe_0309</name>
</gene>
<feature type="transmembrane region" description="Helical" evidence="7">
    <location>
        <begin position="257"/>
        <end position="282"/>
    </location>
</feature>
<dbReference type="eggNOG" id="COG1173">
    <property type="taxonomic scope" value="Bacteria"/>
</dbReference>
<dbReference type="KEGG" id="dpd:Deipe_0309"/>
<reference evidence="10" key="1">
    <citation type="submission" date="2012-03" db="EMBL/GenBank/DDBJ databases">
        <title>Complete sequence of chromosome of Deinococcus peraridilitoris DSM 19664.</title>
        <authorList>
            <person name="Lucas S."/>
            <person name="Copeland A."/>
            <person name="Lapidus A."/>
            <person name="Glavina del Rio T."/>
            <person name="Dalin E."/>
            <person name="Tice H."/>
            <person name="Bruce D."/>
            <person name="Goodwin L."/>
            <person name="Pitluck S."/>
            <person name="Peters L."/>
            <person name="Mikhailova N."/>
            <person name="Lu M."/>
            <person name="Kyrpides N."/>
            <person name="Mavromatis K."/>
            <person name="Ivanova N."/>
            <person name="Brettin T."/>
            <person name="Detter J.C."/>
            <person name="Han C."/>
            <person name="Larimer F."/>
            <person name="Land M."/>
            <person name="Hauser L."/>
            <person name="Markowitz V."/>
            <person name="Cheng J.-F."/>
            <person name="Hugenholtz P."/>
            <person name="Woyke T."/>
            <person name="Wu D."/>
            <person name="Pukall R."/>
            <person name="Steenblock K."/>
            <person name="Brambilla E."/>
            <person name="Klenk H.-P."/>
            <person name="Eisen J.A."/>
        </authorList>
    </citation>
    <scope>NUCLEOTIDE SEQUENCE [LARGE SCALE GENOMIC DNA]</scope>
    <source>
        <strain evidence="10">DSM 19664 / LMG 22246 / CIP 109416 / KR-200</strain>
    </source>
</reference>
<dbReference type="InterPro" id="IPR035906">
    <property type="entry name" value="MetI-like_sf"/>
</dbReference>
<sequence>MTVPNTLPAASKPKRPSQNMFWRRFRKSTPGKTGAVIVVFFVLLALLAPLLRPYNPAGDRSYTDRLVPPSISALWNAEVRERNTDENGRVQYFKHPFGTDNLGRDIAVRVMHGTRISLQVGLIATMTALLIGSLLGVISGFFGGWFDQTTGYLSDLLLAFPGILLAIIIVAIIPNSGEATGPVGSVINWLAARDVDVRLYGAMLAVSIVQIPVYIRLARAVVLSVREREFVQAADALGAGRSRVIFRHVLPNSLTPLVVQGSLSIATATIEVAALGFLGLGATPPAPEWGTMIADAKDYYQSAPWTMIFPGLAILFTVLGFNLLGDGLRDVLDPRSTQ</sequence>
<feature type="transmembrane region" description="Helical" evidence="7">
    <location>
        <begin position="197"/>
        <end position="218"/>
    </location>
</feature>
<dbReference type="PATRIC" id="fig|937777.3.peg.318"/>
<dbReference type="SUPFAM" id="SSF161098">
    <property type="entry name" value="MetI-like"/>
    <property type="match status" value="1"/>
</dbReference>
<dbReference type="RefSeq" id="WP_015234221.1">
    <property type="nucleotide sequence ID" value="NC_019793.1"/>
</dbReference>
<evidence type="ECO:0000256" key="7">
    <source>
        <dbReference type="RuleBase" id="RU363032"/>
    </source>
</evidence>
<comment type="subcellular location">
    <subcellularLocation>
        <location evidence="1 7">Cell membrane</location>
        <topology evidence="1 7">Multi-pass membrane protein</topology>
    </subcellularLocation>
</comment>
<dbReference type="CDD" id="cd06261">
    <property type="entry name" value="TM_PBP2"/>
    <property type="match status" value="1"/>
</dbReference>
<organism evidence="9 10">
    <name type="scientific">Deinococcus peraridilitoris (strain DSM 19664 / LMG 22246 / CIP 109416 / KR-200)</name>
    <dbReference type="NCBI Taxonomy" id="937777"/>
    <lineage>
        <taxon>Bacteria</taxon>
        <taxon>Thermotogati</taxon>
        <taxon>Deinococcota</taxon>
        <taxon>Deinococci</taxon>
        <taxon>Deinococcales</taxon>
        <taxon>Deinococcaceae</taxon>
        <taxon>Deinococcus</taxon>
    </lineage>
</organism>
<keyword evidence="10" id="KW-1185">Reference proteome</keyword>
<evidence type="ECO:0000256" key="2">
    <source>
        <dbReference type="ARBA" id="ARBA00022448"/>
    </source>
</evidence>
<dbReference type="HOGENOM" id="CLU_028518_1_1_0"/>
<evidence type="ECO:0000313" key="9">
    <source>
        <dbReference type="EMBL" id="AFZ65910.1"/>
    </source>
</evidence>
<dbReference type="Gene3D" id="1.10.3720.10">
    <property type="entry name" value="MetI-like"/>
    <property type="match status" value="1"/>
</dbReference>
<dbReference type="InterPro" id="IPR000515">
    <property type="entry name" value="MetI-like"/>
</dbReference>
<dbReference type="Proteomes" id="UP000010467">
    <property type="component" value="Chromosome"/>
</dbReference>
<keyword evidence="6 7" id="KW-0472">Membrane</keyword>
<evidence type="ECO:0000256" key="5">
    <source>
        <dbReference type="ARBA" id="ARBA00022989"/>
    </source>
</evidence>
<evidence type="ECO:0000256" key="4">
    <source>
        <dbReference type="ARBA" id="ARBA00022692"/>
    </source>
</evidence>
<dbReference type="PANTHER" id="PTHR43386">
    <property type="entry name" value="OLIGOPEPTIDE TRANSPORT SYSTEM PERMEASE PROTEIN APPC"/>
    <property type="match status" value="1"/>
</dbReference>
<keyword evidence="4 7" id="KW-0812">Transmembrane</keyword>
<accession>K9ZYS5</accession>
<feature type="transmembrane region" description="Helical" evidence="7">
    <location>
        <begin position="33"/>
        <end position="51"/>
    </location>
</feature>
<feature type="transmembrane region" description="Helical" evidence="7">
    <location>
        <begin position="302"/>
        <end position="325"/>
    </location>
</feature>
<feature type="domain" description="ABC transmembrane type-1" evidence="8">
    <location>
        <begin position="114"/>
        <end position="325"/>
    </location>
</feature>
<evidence type="ECO:0000256" key="6">
    <source>
        <dbReference type="ARBA" id="ARBA00023136"/>
    </source>
</evidence>
<feature type="transmembrane region" description="Helical" evidence="7">
    <location>
        <begin position="120"/>
        <end position="144"/>
    </location>
</feature>
<name>K9ZYS5_DEIPD</name>
<evidence type="ECO:0000256" key="1">
    <source>
        <dbReference type="ARBA" id="ARBA00004651"/>
    </source>
</evidence>
<evidence type="ECO:0000259" key="8">
    <source>
        <dbReference type="PROSITE" id="PS50928"/>
    </source>
</evidence>
<protein>
    <submittedName>
        <fullName evidence="9">ABC-type dipeptide/oligopeptide/nickel transport system, permease component</fullName>
    </submittedName>
</protein>
<keyword evidence="3" id="KW-1003">Cell membrane</keyword>
<proteinExistence type="inferred from homology"/>